<dbReference type="Proteomes" id="UP000006591">
    <property type="component" value="Chromosome 7"/>
</dbReference>
<reference evidence="2" key="1">
    <citation type="submission" date="2015-04" db="UniProtKB">
        <authorList>
            <consortium name="EnsemblPlants"/>
        </authorList>
    </citation>
    <scope>IDENTIFICATION</scope>
    <source>
        <strain evidence="2">SL10</strain>
    </source>
</reference>
<feature type="compositionally biased region" description="Polar residues" evidence="1">
    <location>
        <begin position="28"/>
        <end position="39"/>
    </location>
</feature>
<organism evidence="2">
    <name type="scientific">Oryza nivara</name>
    <name type="common">Indian wild rice</name>
    <name type="synonym">Oryza sativa f. spontanea</name>
    <dbReference type="NCBI Taxonomy" id="4536"/>
    <lineage>
        <taxon>Eukaryota</taxon>
        <taxon>Viridiplantae</taxon>
        <taxon>Streptophyta</taxon>
        <taxon>Embryophyta</taxon>
        <taxon>Tracheophyta</taxon>
        <taxon>Spermatophyta</taxon>
        <taxon>Magnoliopsida</taxon>
        <taxon>Liliopsida</taxon>
        <taxon>Poales</taxon>
        <taxon>Poaceae</taxon>
        <taxon>BOP clade</taxon>
        <taxon>Oryzoideae</taxon>
        <taxon>Oryzeae</taxon>
        <taxon>Oryzinae</taxon>
        <taxon>Oryza</taxon>
    </lineage>
</organism>
<accession>A0A0E0HY18</accession>
<evidence type="ECO:0000313" key="3">
    <source>
        <dbReference type="Proteomes" id="UP000006591"/>
    </source>
</evidence>
<dbReference type="AlphaFoldDB" id="A0A0E0HY18"/>
<evidence type="ECO:0000313" key="2">
    <source>
        <dbReference type="EnsemblPlants" id="ONIVA07G05640.1"/>
    </source>
</evidence>
<protein>
    <submittedName>
        <fullName evidence="2">Uncharacterized protein</fullName>
    </submittedName>
</protein>
<keyword evidence="3" id="KW-1185">Reference proteome</keyword>
<name>A0A0E0HY18_ORYNI</name>
<reference evidence="2" key="2">
    <citation type="submission" date="2018-04" db="EMBL/GenBank/DDBJ databases">
        <title>OnivRS2 (Oryza nivara Reference Sequence Version 2).</title>
        <authorList>
            <person name="Zhang J."/>
            <person name="Kudrna D."/>
            <person name="Lee S."/>
            <person name="Talag J."/>
            <person name="Rajasekar S."/>
            <person name="Welchert J."/>
            <person name="Hsing Y.-I."/>
            <person name="Wing R.A."/>
        </authorList>
    </citation>
    <scope>NUCLEOTIDE SEQUENCE [LARGE SCALE GENOMIC DNA]</scope>
    <source>
        <strain evidence="2">SL10</strain>
    </source>
</reference>
<dbReference type="EnsemblPlants" id="ONIVA07G05640.1">
    <property type="protein sequence ID" value="ONIVA07G05640.1"/>
    <property type="gene ID" value="ONIVA07G05640"/>
</dbReference>
<dbReference type="HOGENOM" id="CLU_2964932_0_0_1"/>
<sequence length="59" mass="6685">MKSRLRKRGGFTNGMQHIDRRVAEGNEHSMTPSAPTSMMTRIDSAMLARLLRESHTART</sequence>
<dbReference type="Gramene" id="ONIVA07G05640.1">
    <property type="protein sequence ID" value="ONIVA07G05640.1"/>
    <property type="gene ID" value="ONIVA07G05640"/>
</dbReference>
<proteinExistence type="predicted"/>
<feature type="region of interest" description="Disordered" evidence="1">
    <location>
        <begin position="1"/>
        <end position="39"/>
    </location>
</feature>
<evidence type="ECO:0000256" key="1">
    <source>
        <dbReference type="SAM" id="MobiDB-lite"/>
    </source>
</evidence>
<feature type="compositionally biased region" description="Basic and acidic residues" evidence="1">
    <location>
        <begin position="17"/>
        <end position="27"/>
    </location>
</feature>